<proteinExistence type="predicted"/>
<name>A0A1G4ZBB8_9ENTR</name>
<reference evidence="1 2" key="1">
    <citation type="submission" date="2016-10" db="EMBL/GenBank/DDBJ databases">
        <authorList>
            <person name="Varghese N."/>
            <person name="Submissions S."/>
        </authorList>
    </citation>
    <scope>NUCLEOTIDE SEQUENCE [LARGE SCALE GENOMIC DNA]</scope>
    <source>
        <strain evidence="1 2">CGMCC 1.12102</strain>
    </source>
</reference>
<dbReference type="AlphaFoldDB" id="A0A1G4ZBB8"/>
<sequence length="53" mass="6160">MAASATHNRNFREYNMKTLLLYVMQLLEPTSRNVILLFFLLQSTADILCPFLP</sequence>
<organism evidence="1 2">
    <name type="scientific">Kosakonia sacchari</name>
    <dbReference type="NCBI Taxonomy" id="1158459"/>
    <lineage>
        <taxon>Bacteria</taxon>
        <taxon>Pseudomonadati</taxon>
        <taxon>Pseudomonadota</taxon>
        <taxon>Gammaproteobacteria</taxon>
        <taxon>Enterobacterales</taxon>
        <taxon>Enterobacteriaceae</taxon>
        <taxon>Kosakonia</taxon>
    </lineage>
</organism>
<dbReference type="Proteomes" id="UP000183569">
    <property type="component" value="Unassembled WGS sequence"/>
</dbReference>
<gene>
    <name evidence="1" type="ORF">SAMN02927897_04450</name>
</gene>
<accession>A0A1G4ZBB8</accession>
<evidence type="ECO:0000313" key="2">
    <source>
        <dbReference type="Proteomes" id="UP000183569"/>
    </source>
</evidence>
<comment type="caution">
    <text evidence="1">The sequence shown here is derived from an EMBL/GenBank/DDBJ whole genome shotgun (WGS) entry which is preliminary data.</text>
</comment>
<dbReference type="EMBL" id="FMUI01000021">
    <property type="protein sequence ID" value="SCX62982.1"/>
    <property type="molecule type" value="Genomic_DNA"/>
</dbReference>
<protein>
    <submittedName>
        <fullName evidence="1">Uncharacterized protein</fullName>
    </submittedName>
</protein>
<evidence type="ECO:0000313" key="1">
    <source>
        <dbReference type="EMBL" id="SCX62982.1"/>
    </source>
</evidence>